<keyword evidence="2" id="KW-0285">Flavoprotein</keyword>
<evidence type="ECO:0000256" key="4">
    <source>
        <dbReference type="ARBA" id="ARBA00023002"/>
    </source>
</evidence>
<accession>A0A371PBH9</accession>
<dbReference type="GO" id="GO:0008202">
    <property type="term" value="P:steroid metabolic process"/>
    <property type="evidence" value="ECO:0007669"/>
    <property type="project" value="UniProtKB-ARBA"/>
</dbReference>
<dbReference type="AlphaFoldDB" id="A0A371PBH9"/>
<dbReference type="PANTHER" id="PTHR43400">
    <property type="entry name" value="FUMARATE REDUCTASE"/>
    <property type="match status" value="1"/>
</dbReference>
<evidence type="ECO:0000313" key="7">
    <source>
        <dbReference type="Proteomes" id="UP000265581"/>
    </source>
</evidence>
<dbReference type="GO" id="GO:0033765">
    <property type="term" value="F:steroid dehydrogenase activity, acting on the CH-CH group of donors"/>
    <property type="evidence" value="ECO:0007669"/>
    <property type="project" value="UniProtKB-ARBA"/>
</dbReference>
<dbReference type="EMBL" id="QUBR01000001">
    <property type="protein sequence ID" value="REK73285.1"/>
    <property type="molecule type" value="Genomic_DNA"/>
</dbReference>
<dbReference type="SUPFAM" id="SSF56425">
    <property type="entry name" value="Succinate dehydrogenase/fumarate reductase flavoprotein, catalytic domain"/>
    <property type="match status" value="1"/>
</dbReference>
<name>A0A371PBH9_9ACTN</name>
<evidence type="ECO:0000256" key="1">
    <source>
        <dbReference type="ARBA" id="ARBA00001974"/>
    </source>
</evidence>
<dbReference type="OrthoDB" id="9813348at2"/>
<comment type="cofactor">
    <cofactor evidence="1">
        <name>FAD</name>
        <dbReference type="ChEBI" id="CHEBI:57692"/>
    </cofactor>
</comment>
<dbReference type="InterPro" id="IPR027477">
    <property type="entry name" value="Succ_DH/fumarate_Rdtase_cat_sf"/>
</dbReference>
<evidence type="ECO:0000313" key="6">
    <source>
        <dbReference type="EMBL" id="REK73285.1"/>
    </source>
</evidence>
<dbReference type="SUPFAM" id="SSF51905">
    <property type="entry name" value="FAD/NAD(P)-binding domain"/>
    <property type="match status" value="1"/>
</dbReference>
<dbReference type="InterPro" id="IPR036188">
    <property type="entry name" value="FAD/NAD-bd_sf"/>
</dbReference>
<comment type="caution">
    <text evidence="6">The sequence shown here is derived from an EMBL/GenBank/DDBJ whole genome shotgun (WGS) entry which is preliminary data.</text>
</comment>
<reference evidence="6 7" key="1">
    <citation type="submission" date="2018-08" db="EMBL/GenBank/DDBJ databases">
        <title>Aeromicrobium sp. M2KJ-4, whole genome shotgun sequence.</title>
        <authorList>
            <person name="Tuo L."/>
        </authorList>
    </citation>
    <scope>NUCLEOTIDE SEQUENCE [LARGE SCALE GENOMIC DNA]</scope>
    <source>
        <strain evidence="6 7">M2KJ-4</strain>
    </source>
</reference>
<dbReference type="PRINTS" id="PR00411">
    <property type="entry name" value="PNDRDTASEI"/>
</dbReference>
<dbReference type="PANTHER" id="PTHR43400:SF10">
    <property type="entry name" value="3-OXOSTEROID 1-DEHYDROGENASE"/>
    <property type="match status" value="1"/>
</dbReference>
<dbReference type="Gene3D" id="3.90.700.10">
    <property type="entry name" value="Succinate dehydrogenase/fumarate reductase flavoprotein, catalytic domain"/>
    <property type="match status" value="1"/>
</dbReference>
<dbReference type="InterPro" id="IPR050315">
    <property type="entry name" value="FAD-oxidoreductase_2"/>
</dbReference>
<keyword evidence="4" id="KW-0560">Oxidoreductase</keyword>
<organism evidence="6 7">
    <name type="scientific">Aeromicrobium endophyticum</name>
    <dbReference type="NCBI Taxonomy" id="2292704"/>
    <lineage>
        <taxon>Bacteria</taxon>
        <taxon>Bacillati</taxon>
        <taxon>Actinomycetota</taxon>
        <taxon>Actinomycetes</taxon>
        <taxon>Propionibacteriales</taxon>
        <taxon>Nocardioidaceae</taxon>
        <taxon>Aeromicrobium</taxon>
    </lineage>
</organism>
<dbReference type="Proteomes" id="UP000265581">
    <property type="component" value="Unassembled WGS sequence"/>
</dbReference>
<gene>
    <name evidence="6" type="ORF">DX116_06895</name>
</gene>
<proteinExistence type="predicted"/>
<keyword evidence="3" id="KW-0274">FAD</keyword>
<dbReference type="Pfam" id="PF00890">
    <property type="entry name" value="FAD_binding_2"/>
    <property type="match status" value="1"/>
</dbReference>
<protein>
    <submittedName>
        <fullName evidence="6">FAD-dependent oxidoreductase</fullName>
    </submittedName>
</protein>
<keyword evidence="7" id="KW-1185">Reference proteome</keyword>
<dbReference type="Gene3D" id="3.50.50.60">
    <property type="entry name" value="FAD/NAD(P)-binding domain"/>
    <property type="match status" value="1"/>
</dbReference>
<feature type="domain" description="FAD-dependent oxidoreductase 2 FAD-binding" evidence="5">
    <location>
        <begin position="19"/>
        <end position="440"/>
    </location>
</feature>
<dbReference type="InterPro" id="IPR003953">
    <property type="entry name" value="FAD-dep_OxRdtase_2_FAD-bd"/>
</dbReference>
<evidence type="ECO:0000256" key="3">
    <source>
        <dbReference type="ARBA" id="ARBA00022827"/>
    </source>
</evidence>
<evidence type="ECO:0000256" key="2">
    <source>
        <dbReference type="ARBA" id="ARBA00022630"/>
    </source>
</evidence>
<evidence type="ECO:0000259" key="5">
    <source>
        <dbReference type="Pfam" id="PF00890"/>
    </source>
</evidence>
<sequence length="467" mass="48032">MTSTPAQPAHPDDIEVDVDVVVVGAGGGGLAAALAASDAGASVVVLEKLDAPGGNTALSTGSIPAAGSRFQSEAGVDDDPDRMTADLLRQSGPHEAEHLTRRLAETSASLVEWLVDDHQVALALITDYKHVGHSVTRLHAPVSRRGIDLSNDLVAACRRAGVDVVTGNPVTELVVEDGVVRGVVVEGDRTERYVIRARAVVLAANGFAANRELVQRWAPELAGLEYFGAHGSTGEAIEWGVELGGRLRNQAAFQGYAAVAYPHGSILSWTTVEKGGVLVDARGVRLGDEIVGYSGFATEVLGGTAPIWAVYDSRIRDITLREDEFADLVAMGGAKECATIDELAAVVGVDAEALRATLDDYAAAARGEQVDTHGRTDFGLAPLEAPYVASRVSPGLFHTQGGLDVDLDGRVVREDGGTVPGLFAVGGVAAGVSGQQGGRGYSSGNGLLTAVGLGRLAGAAAAAEVPA</sequence>
<dbReference type="RefSeq" id="WP_119703398.1">
    <property type="nucleotide sequence ID" value="NZ_JBHSOI010000001.1"/>
</dbReference>